<organism evidence="1 4">
    <name type="scientific">Streptomyces radicis</name>
    <dbReference type="NCBI Taxonomy" id="1750517"/>
    <lineage>
        <taxon>Bacteria</taxon>
        <taxon>Bacillati</taxon>
        <taxon>Actinomycetota</taxon>
        <taxon>Actinomycetes</taxon>
        <taxon>Kitasatosporales</taxon>
        <taxon>Streptomycetaceae</taxon>
        <taxon>Streptomyces</taxon>
    </lineage>
</organism>
<gene>
    <name evidence="2" type="ORF">D7318_02835</name>
    <name evidence="1" type="ORF">D7319_00055</name>
</gene>
<dbReference type="Proteomes" id="UP000275024">
    <property type="component" value="Unassembled WGS sequence"/>
</dbReference>
<evidence type="ECO:0000313" key="2">
    <source>
        <dbReference type="EMBL" id="RKN27820.1"/>
    </source>
</evidence>
<evidence type="ECO:0000313" key="1">
    <source>
        <dbReference type="EMBL" id="RKN12410.1"/>
    </source>
</evidence>
<proteinExistence type="predicted"/>
<evidence type="ECO:0000313" key="4">
    <source>
        <dbReference type="Proteomes" id="UP000275024"/>
    </source>
</evidence>
<accession>A0A3A9WHV3</accession>
<dbReference type="Proteomes" id="UP000268652">
    <property type="component" value="Unassembled WGS sequence"/>
</dbReference>
<reference evidence="3 4" key="1">
    <citation type="submission" date="2018-09" db="EMBL/GenBank/DDBJ databases">
        <title>Streptomyces sp. nov. DS1-2, an endophytic actinomycete isolated from roots of Dendrobium scabrilingue.</title>
        <authorList>
            <person name="Kuncharoen N."/>
            <person name="Kudo T."/>
            <person name="Ohkuma M."/>
            <person name="Yuki M."/>
            <person name="Tanasupawat S."/>
        </authorList>
    </citation>
    <scope>NUCLEOTIDE SEQUENCE [LARGE SCALE GENOMIC DNA]</scope>
    <source>
        <strain evidence="1 4">AZ1-7</strain>
        <strain evidence="2 3">DS1-2</strain>
    </source>
</reference>
<name>A0A3A9WHV3_9ACTN</name>
<dbReference type="EMBL" id="RBDX01000001">
    <property type="protein sequence ID" value="RKN12410.1"/>
    <property type="molecule type" value="Genomic_DNA"/>
</dbReference>
<dbReference type="AlphaFoldDB" id="A0A3A9WHV3"/>
<evidence type="ECO:0000313" key="3">
    <source>
        <dbReference type="Proteomes" id="UP000268652"/>
    </source>
</evidence>
<sequence>MCHQTAVKPGAFLHSGGHVFLAHAQLAEQQAVYASLSLLGGIDMAQVCVQRYWPASEGCIPPQGPAGRDGRLSRTIVAEQ</sequence>
<dbReference type="EMBL" id="RBDY01000001">
    <property type="protein sequence ID" value="RKN27820.1"/>
    <property type="molecule type" value="Genomic_DNA"/>
</dbReference>
<comment type="caution">
    <text evidence="1">The sequence shown here is derived from an EMBL/GenBank/DDBJ whole genome shotgun (WGS) entry which is preliminary data.</text>
</comment>
<protein>
    <submittedName>
        <fullName evidence="1">Uncharacterized protein</fullName>
    </submittedName>
</protein>
<keyword evidence="3" id="KW-1185">Reference proteome</keyword>